<dbReference type="RefSeq" id="WP_086436815.1">
    <property type="nucleotide sequence ID" value="NZ_FXWG01000001.1"/>
</dbReference>
<proteinExistence type="predicted"/>
<evidence type="ECO:0000313" key="2">
    <source>
        <dbReference type="EMBL" id="SMQ64130.1"/>
    </source>
</evidence>
<protein>
    <recommendedName>
        <fullName evidence="4">VanZ like family protein</fullName>
    </recommendedName>
</protein>
<dbReference type="AlphaFoldDB" id="A0A1Y6ET47"/>
<dbReference type="Proteomes" id="UP000194420">
    <property type="component" value="Unassembled WGS sequence"/>
</dbReference>
<keyword evidence="1" id="KW-1133">Transmembrane helix</keyword>
<evidence type="ECO:0000256" key="1">
    <source>
        <dbReference type="SAM" id="Phobius"/>
    </source>
</evidence>
<keyword evidence="3" id="KW-1185">Reference proteome</keyword>
<organism evidence="2 3">
    <name type="scientific">Altererythrobacter xiamenensis</name>
    <dbReference type="NCBI Taxonomy" id="1316679"/>
    <lineage>
        <taxon>Bacteria</taxon>
        <taxon>Pseudomonadati</taxon>
        <taxon>Pseudomonadota</taxon>
        <taxon>Alphaproteobacteria</taxon>
        <taxon>Sphingomonadales</taxon>
        <taxon>Erythrobacteraceae</taxon>
        <taxon>Altererythrobacter</taxon>
    </lineage>
</organism>
<feature type="transmembrane region" description="Helical" evidence="1">
    <location>
        <begin position="25"/>
        <end position="42"/>
    </location>
</feature>
<keyword evidence="1" id="KW-0472">Membrane</keyword>
<dbReference type="OrthoDB" id="6660115at2"/>
<name>A0A1Y6ET47_9SPHN</name>
<evidence type="ECO:0000313" key="3">
    <source>
        <dbReference type="Proteomes" id="UP000194420"/>
    </source>
</evidence>
<sequence>MWKMAKAYSVAKREIADFLGASEDLLHLHAGLLIFFAAALVFRRRMRSRVPIALVYAFAIANELVDAMSPGSSANRWESAVDIVNTVFWPTLLFLLARRRAKPGDADRTA</sequence>
<evidence type="ECO:0008006" key="4">
    <source>
        <dbReference type="Google" id="ProtNLM"/>
    </source>
</evidence>
<gene>
    <name evidence="2" type="ORF">SAMN06297468_0954</name>
</gene>
<dbReference type="EMBL" id="FXWG01000001">
    <property type="protein sequence ID" value="SMQ64130.1"/>
    <property type="molecule type" value="Genomic_DNA"/>
</dbReference>
<reference evidence="3" key="1">
    <citation type="submission" date="2017-04" db="EMBL/GenBank/DDBJ databases">
        <authorList>
            <person name="Varghese N."/>
            <person name="Submissions S."/>
        </authorList>
    </citation>
    <scope>NUCLEOTIDE SEQUENCE [LARGE SCALE GENOMIC DNA]</scope>
</reference>
<keyword evidence="1" id="KW-0812">Transmembrane</keyword>
<accession>A0A1Y6ET47</accession>